<gene>
    <name evidence="1" type="ORF">HKW66_Vig0051030</name>
</gene>
<dbReference type="EMBL" id="JABFOF010000002">
    <property type="protein sequence ID" value="KAG2405848.1"/>
    <property type="molecule type" value="Genomic_DNA"/>
</dbReference>
<keyword evidence="1" id="KW-0413">Isomerase</keyword>
<evidence type="ECO:0000313" key="1">
    <source>
        <dbReference type="EMBL" id="KAG2405848.1"/>
    </source>
</evidence>
<evidence type="ECO:0000313" key="2">
    <source>
        <dbReference type="Proteomes" id="UP000743370"/>
    </source>
</evidence>
<sequence length="245" mass="27626">MVANCFRLNKSSALCSTHWNHTKRKPEHPCAVAMLRRPSESITEEPRKTNAYNDNLFDRLAINHLSKSVQETTGLSNNKSGYESLVEAATVAKHKFDPIGQQEVIIQALDRAFPRPILSFIKTVLPPASKLSREYFAVFTTLFFAWLVGPCKDLVLEKGNSYFDDMSCEMIFGEDPPGSSDDPALKQPCYKLCNYFIARFTTFARHIKVMEPTASVDAQGEHGWNKSVSHIDMPKLILISHSFSH</sequence>
<dbReference type="AlphaFoldDB" id="A0A8T0L4G7"/>
<accession>A0A8T0L4G7</accession>
<dbReference type="InterPro" id="IPR038938">
    <property type="entry name" value="D27-like"/>
</dbReference>
<proteinExistence type="predicted"/>
<dbReference type="GO" id="GO:1901601">
    <property type="term" value="P:strigolactone biosynthetic process"/>
    <property type="evidence" value="ECO:0007669"/>
    <property type="project" value="TreeGrafter"/>
</dbReference>
<name>A0A8T0L4G7_PHAAN</name>
<dbReference type="PANTHER" id="PTHR33591:SF1">
    <property type="entry name" value="BETA-CAROTENE ISOMERASE D27, CHLOROPLASTIC"/>
    <property type="match status" value="1"/>
</dbReference>
<dbReference type="GO" id="GO:0016859">
    <property type="term" value="F:cis-trans isomerase activity"/>
    <property type="evidence" value="ECO:0007669"/>
    <property type="project" value="TreeGrafter"/>
</dbReference>
<dbReference type="Proteomes" id="UP000743370">
    <property type="component" value="Unassembled WGS sequence"/>
</dbReference>
<comment type="caution">
    <text evidence="1">The sequence shown here is derived from an EMBL/GenBank/DDBJ whole genome shotgun (WGS) entry which is preliminary data.</text>
</comment>
<protein>
    <submittedName>
        <fullName evidence="1">Beta-carotene isomerase</fullName>
    </submittedName>
</protein>
<dbReference type="GO" id="GO:0009536">
    <property type="term" value="C:plastid"/>
    <property type="evidence" value="ECO:0007669"/>
    <property type="project" value="TreeGrafter"/>
</dbReference>
<dbReference type="PANTHER" id="PTHR33591">
    <property type="entry name" value="BETA-CAROTENE ISOMERASE D27"/>
    <property type="match status" value="1"/>
</dbReference>
<reference evidence="1 2" key="1">
    <citation type="submission" date="2020-05" db="EMBL/GenBank/DDBJ databases">
        <title>Vigna angularis (adzuki bean) Var. LongXiaoDou No. 4 denovo assembly.</title>
        <authorList>
            <person name="Xiang H."/>
        </authorList>
    </citation>
    <scope>NUCLEOTIDE SEQUENCE [LARGE SCALE GENOMIC DNA]</scope>
    <source>
        <tissue evidence="1">Leaf</tissue>
    </source>
</reference>
<organism evidence="1 2">
    <name type="scientific">Phaseolus angularis</name>
    <name type="common">Azuki bean</name>
    <name type="synonym">Vigna angularis</name>
    <dbReference type="NCBI Taxonomy" id="3914"/>
    <lineage>
        <taxon>Eukaryota</taxon>
        <taxon>Viridiplantae</taxon>
        <taxon>Streptophyta</taxon>
        <taxon>Embryophyta</taxon>
        <taxon>Tracheophyta</taxon>
        <taxon>Spermatophyta</taxon>
        <taxon>Magnoliopsida</taxon>
        <taxon>eudicotyledons</taxon>
        <taxon>Gunneridae</taxon>
        <taxon>Pentapetalae</taxon>
        <taxon>rosids</taxon>
        <taxon>fabids</taxon>
        <taxon>Fabales</taxon>
        <taxon>Fabaceae</taxon>
        <taxon>Papilionoideae</taxon>
        <taxon>50 kb inversion clade</taxon>
        <taxon>NPAAA clade</taxon>
        <taxon>indigoferoid/millettioid clade</taxon>
        <taxon>Phaseoleae</taxon>
        <taxon>Vigna</taxon>
    </lineage>
</organism>